<feature type="domain" description="Reverse transcriptase zinc-binding" evidence="2">
    <location>
        <begin position="144"/>
        <end position="212"/>
    </location>
</feature>
<organism evidence="3 4">
    <name type="scientific">Senna tora</name>
    <dbReference type="NCBI Taxonomy" id="362788"/>
    <lineage>
        <taxon>Eukaryota</taxon>
        <taxon>Viridiplantae</taxon>
        <taxon>Streptophyta</taxon>
        <taxon>Embryophyta</taxon>
        <taxon>Tracheophyta</taxon>
        <taxon>Spermatophyta</taxon>
        <taxon>Magnoliopsida</taxon>
        <taxon>eudicotyledons</taxon>
        <taxon>Gunneridae</taxon>
        <taxon>Pentapetalae</taxon>
        <taxon>rosids</taxon>
        <taxon>fabids</taxon>
        <taxon>Fabales</taxon>
        <taxon>Fabaceae</taxon>
        <taxon>Caesalpinioideae</taxon>
        <taxon>Cassia clade</taxon>
        <taxon>Senna</taxon>
    </lineage>
</organism>
<sequence>MLESRTGFLQKWNKEVFGDIRNRKNRLKRRLDGIQNSLHKKYNPFLEELGKNLAKELKEVLNQEEALWFQKSRSMWIRDGDRNTRSKYKFDPDSNTDIPHNLMIRGYLKLNSLCSNENAVVNKCKLMEFVDDLGQWRNLENLNDIPEERDIWKANATPSNKTLLWRLGHGKRPTRNRLVSWSNISPLCPLCGKFKETNIHLIRDCQKAVTIWNSFINPRDRACFYILPVKEWISWNLQRKVKFNNNQWNIIFAIGCSLIWKWRNKLCFENDFELPEEPHRIILHHAKTLAEAWSEELTTPKLMPVEDAHEWRKPKQGWIKINAGRAVCIQNKMASCGALLRDHTGKWICGYMTNLGLSNVFIAELWGIYPGLKLAWDKGFKKVIVESDSSLVVNQILGKNTSKSSVHPITQSIKSLLLYSWEVEIKYSPRSSNMCADGIAKKGLSWLGGLVYYNDPPNFLLRQLRLDSWDSTCRSDPGG</sequence>
<dbReference type="OrthoDB" id="1391789at2759"/>
<dbReference type="PANTHER" id="PTHR47723">
    <property type="entry name" value="OS05G0353850 PROTEIN"/>
    <property type="match status" value="1"/>
</dbReference>
<dbReference type="InterPro" id="IPR012337">
    <property type="entry name" value="RNaseH-like_sf"/>
</dbReference>
<dbReference type="PANTHER" id="PTHR47723:SF24">
    <property type="entry name" value="RNASE H TYPE-1 DOMAIN-CONTAINING PROTEIN"/>
    <property type="match status" value="1"/>
</dbReference>
<feature type="domain" description="RNase H type-1" evidence="1">
    <location>
        <begin position="330"/>
        <end position="442"/>
    </location>
</feature>
<evidence type="ECO:0000313" key="3">
    <source>
        <dbReference type="EMBL" id="KAF7839915.1"/>
    </source>
</evidence>
<dbReference type="InterPro" id="IPR044730">
    <property type="entry name" value="RNase_H-like_dom_plant"/>
</dbReference>
<dbReference type="InterPro" id="IPR002156">
    <property type="entry name" value="RNaseH_domain"/>
</dbReference>
<dbReference type="SUPFAM" id="SSF53098">
    <property type="entry name" value="Ribonuclease H-like"/>
    <property type="match status" value="1"/>
</dbReference>
<evidence type="ECO:0000313" key="4">
    <source>
        <dbReference type="Proteomes" id="UP000634136"/>
    </source>
</evidence>
<dbReference type="Gene3D" id="3.30.420.10">
    <property type="entry name" value="Ribonuclease H-like superfamily/Ribonuclease H"/>
    <property type="match status" value="1"/>
</dbReference>
<comment type="caution">
    <text evidence="3">The sequence shown here is derived from an EMBL/GenBank/DDBJ whole genome shotgun (WGS) entry which is preliminary data.</text>
</comment>
<dbReference type="AlphaFoldDB" id="A0A834X8F0"/>
<dbReference type="InterPro" id="IPR026960">
    <property type="entry name" value="RVT-Znf"/>
</dbReference>
<accession>A0A834X8F0</accession>
<dbReference type="Pfam" id="PF13966">
    <property type="entry name" value="zf-RVT"/>
    <property type="match status" value="1"/>
</dbReference>
<dbReference type="EMBL" id="JAAIUW010000003">
    <property type="protein sequence ID" value="KAF7839915.1"/>
    <property type="molecule type" value="Genomic_DNA"/>
</dbReference>
<evidence type="ECO:0000259" key="2">
    <source>
        <dbReference type="Pfam" id="PF13966"/>
    </source>
</evidence>
<dbReference type="GO" id="GO:0003676">
    <property type="term" value="F:nucleic acid binding"/>
    <property type="evidence" value="ECO:0007669"/>
    <property type="project" value="InterPro"/>
</dbReference>
<dbReference type="CDD" id="cd06222">
    <property type="entry name" value="RNase_H_like"/>
    <property type="match status" value="1"/>
</dbReference>
<dbReference type="Proteomes" id="UP000634136">
    <property type="component" value="Unassembled WGS sequence"/>
</dbReference>
<dbReference type="Pfam" id="PF13456">
    <property type="entry name" value="RVT_3"/>
    <property type="match status" value="1"/>
</dbReference>
<proteinExistence type="predicted"/>
<dbReference type="GO" id="GO:0004523">
    <property type="term" value="F:RNA-DNA hybrid ribonuclease activity"/>
    <property type="evidence" value="ECO:0007669"/>
    <property type="project" value="InterPro"/>
</dbReference>
<reference evidence="3" key="1">
    <citation type="submission" date="2020-09" db="EMBL/GenBank/DDBJ databases">
        <title>Genome-Enabled Discovery of Anthraquinone Biosynthesis in Senna tora.</title>
        <authorList>
            <person name="Kang S.-H."/>
            <person name="Pandey R.P."/>
            <person name="Lee C.-M."/>
            <person name="Sim J.-S."/>
            <person name="Jeong J.-T."/>
            <person name="Choi B.-S."/>
            <person name="Jung M."/>
            <person name="Ginzburg D."/>
            <person name="Zhao K."/>
            <person name="Won S.Y."/>
            <person name="Oh T.-J."/>
            <person name="Yu Y."/>
            <person name="Kim N.-H."/>
            <person name="Lee O.R."/>
            <person name="Lee T.-H."/>
            <person name="Bashyal P."/>
            <person name="Kim T.-S."/>
            <person name="Lee W.-H."/>
            <person name="Kawkins C."/>
            <person name="Kim C.-K."/>
            <person name="Kim J.S."/>
            <person name="Ahn B.O."/>
            <person name="Rhee S.Y."/>
            <person name="Sohng J.K."/>
        </authorList>
    </citation>
    <scope>NUCLEOTIDE SEQUENCE</scope>
    <source>
        <tissue evidence="3">Leaf</tissue>
    </source>
</reference>
<dbReference type="InterPro" id="IPR036397">
    <property type="entry name" value="RNaseH_sf"/>
</dbReference>
<name>A0A834X8F0_9FABA</name>
<keyword evidence="4" id="KW-1185">Reference proteome</keyword>
<protein>
    <submittedName>
        <fullName evidence="3">Ribonuclease H</fullName>
    </submittedName>
</protein>
<dbReference type="InterPro" id="IPR053151">
    <property type="entry name" value="RNase_H-like"/>
</dbReference>
<gene>
    <name evidence="3" type="ORF">G2W53_008397</name>
</gene>
<evidence type="ECO:0000259" key="1">
    <source>
        <dbReference type="Pfam" id="PF13456"/>
    </source>
</evidence>